<keyword evidence="4" id="KW-1185">Reference proteome</keyword>
<dbReference type="FunFam" id="3.40.1180.10:FF:000001">
    <property type="entry name" value="(2E,6E)-farnesyl-diphosphate-specific ditrans,polycis-undecaprenyl-diphosphate synthase"/>
    <property type="match status" value="1"/>
</dbReference>
<keyword evidence="1 2" id="KW-0808">Transferase</keyword>
<dbReference type="Proteomes" id="UP000180235">
    <property type="component" value="Chromosome"/>
</dbReference>
<feature type="binding site" evidence="2">
    <location>
        <position position="221"/>
    </location>
    <ligand>
        <name>Mg(2+)</name>
        <dbReference type="ChEBI" id="CHEBI:18420"/>
    </ligand>
</feature>
<keyword evidence="2" id="KW-0460">Magnesium</keyword>
<keyword evidence="2" id="KW-0479">Metal-binding</keyword>
<gene>
    <name evidence="3" type="primary">uppS</name>
    <name evidence="3" type="ORF">GlitD10_2399</name>
</gene>
<dbReference type="Pfam" id="PF01255">
    <property type="entry name" value="Prenyltransf"/>
    <property type="match status" value="1"/>
</dbReference>
<dbReference type="AlphaFoldDB" id="A0A1J0AFN3"/>
<name>A0A1J0AFN3_9CYAN</name>
<dbReference type="PROSITE" id="PS01066">
    <property type="entry name" value="UPP_SYNTHASE"/>
    <property type="match status" value="1"/>
</dbReference>
<comment type="subunit">
    <text evidence="2">Homodimer.</text>
</comment>
<evidence type="ECO:0000313" key="4">
    <source>
        <dbReference type="Proteomes" id="UP000180235"/>
    </source>
</evidence>
<feature type="active site" description="Proton acceptor" evidence="2">
    <location>
        <position position="82"/>
    </location>
</feature>
<feature type="binding site" evidence="2">
    <location>
        <position position="51"/>
    </location>
    <ligand>
        <name>substrate</name>
    </ligand>
</feature>
<comment type="similarity">
    <text evidence="2">Belongs to the UPP synthase family.</text>
</comment>
<feature type="binding site" evidence="2">
    <location>
        <position position="47"/>
    </location>
    <ligand>
        <name>substrate</name>
    </ligand>
</feature>
<dbReference type="NCBIfam" id="NF011406">
    <property type="entry name" value="PRK14831.1"/>
    <property type="match status" value="1"/>
</dbReference>
<dbReference type="Gene3D" id="3.40.1180.10">
    <property type="entry name" value="Decaprenyl diphosphate synthase-like"/>
    <property type="match status" value="1"/>
</dbReference>
<dbReference type="PANTHER" id="PTHR10291">
    <property type="entry name" value="DEHYDRODOLICHYL DIPHOSPHATE SYNTHASE FAMILY MEMBER"/>
    <property type="match status" value="1"/>
</dbReference>
<protein>
    <recommendedName>
        <fullName evidence="2">Isoprenyl transferase</fullName>
        <ecNumber evidence="2">2.5.1.-</ecNumber>
    </recommendedName>
</protein>
<feature type="binding site" evidence="2">
    <location>
        <position position="202"/>
    </location>
    <ligand>
        <name>substrate</name>
    </ligand>
</feature>
<feature type="active site" evidence="2">
    <location>
        <position position="34"/>
    </location>
</feature>
<comment type="cofactor">
    <cofactor evidence="2">
        <name>Mg(2+)</name>
        <dbReference type="ChEBI" id="CHEBI:18420"/>
    </cofactor>
    <text evidence="2">Binds 2 magnesium ions per subunit.</text>
</comment>
<dbReference type="EMBL" id="CP017675">
    <property type="protein sequence ID" value="APB34733.1"/>
    <property type="molecule type" value="Genomic_DNA"/>
</dbReference>
<dbReference type="NCBIfam" id="TIGR00055">
    <property type="entry name" value="uppS"/>
    <property type="match status" value="1"/>
</dbReference>
<feature type="binding site" evidence="2">
    <location>
        <begin position="35"/>
        <end position="38"/>
    </location>
    <ligand>
        <name>substrate</name>
    </ligand>
</feature>
<dbReference type="NCBIfam" id="NF011405">
    <property type="entry name" value="PRK14830.1"/>
    <property type="match status" value="1"/>
</dbReference>
<dbReference type="GO" id="GO:0016094">
    <property type="term" value="P:polyprenol biosynthetic process"/>
    <property type="evidence" value="ECO:0007669"/>
    <property type="project" value="TreeGrafter"/>
</dbReference>
<dbReference type="InterPro" id="IPR036424">
    <property type="entry name" value="UPP_synth-like_sf"/>
</dbReference>
<dbReference type="KEGG" id="glt:GlitD10_2399"/>
<proteinExistence type="inferred from homology"/>
<feature type="binding site" evidence="2">
    <location>
        <position position="34"/>
    </location>
    <ligand>
        <name>Mg(2+)</name>
        <dbReference type="ChEBI" id="CHEBI:18420"/>
    </ligand>
</feature>
<evidence type="ECO:0000256" key="1">
    <source>
        <dbReference type="ARBA" id="ARBA00022679"/>
    </source>
</evidence>
<dbReference type="InterPro" id="IPR001441">
    <property type="entry name" value="UPP_synth-like"/>
</dbReference>
<organism evidence="3 4">
    <name type="scientific">Gloeomargarita lithophora Alchichica-D10</name>
    <dbReference type="NCBI Taxonomy" id="1188229"/>
    <lineage>
        <taxon>Bacteria</taxon>
        <taxon>Bacillati</taxon>
        <taxon>Cyanobacteriota</taxon>
        <taxon>Cyanophyceae</taxon>
        <taxon>Gloeomargaritales</taxon>
        <taxon>Gloeomargaritaceae</taxon>
        <taxon>Gloeomargarita</taxon>
    </lineage>
</organism>
<feature type="binding site" evidence="2">
    <location>
        <position position="85"/>
    </location>
    <ligand>
        <name>substrate</name>
    </ligand>
</feature>
<sequence length="254" mass="29333">MTNSQRGTVTQPLLALPGDLDPQRLPQHVAVIMDGNGRWARQRHLPRVVGHQQGVETLKELLRCCRDWGIAHLTCYAFSTENWGRPGLEVEFLLTLFERVLRQELQDLMREQVRIEFVGQLHALPQGLQTQISEAVALTRHHQRVWLTVATNYGGRQEIVRACQALAQQVQKGELTPEEIDETRFAQQLYTSSSPDPDLLIRTSGEMRLSNFLLWQIAYAELYVTETLWPDFDRGSFHQALIAFQQRHRRFGRL</sequence>
<evidence type="ECO:0000313" key="3">
    <source>
        <dbReference type="EMBL" id="APB34733.1"/>
    </source>
</evidence>
<reference evidence="3 4" key="1">
    <citation type="submission" date="2016-10" db="EMBL/GenBank/DDBJ databases">
        <title>Description of Gloeomargarita lithophora gen. nov., sp. nov., a thylakoid-bearing basal-branching cyanobacterium with intracellular carbonates, and proposal for Gloeomargaritales ord. nov.</title>
        <authorList>
            <person name="Moreira D."/>
            <person name="Tavera R."/>
            <person name="Benzerara K."/>
            <person name="Skouri-Panet F."/>
            <person name="Couradeau E."/>
            <person name="Gerard E."/>
            <person name="Loussert C."/>
            <person name="Novelo E."/>
            <person name="Zivanovic Y."/>
            <person name="Lopez-Garcia P."/>
        </authorList>
    </citation>
    <scope>NUCLEOTIDE SEQUENCE [LARGE SCALE GENOMIC DNA]</scope>
    <source>
        <strain evidence="3 4">D10</strain>
    </source>
</reference>
<dbReference type="STRING" id="1188229.GlitD10_2399"/>
<evidence type="ECO:0000256" key="2">
    <source>
        <dbReference type="HAMAP-Rule" id="MF_01139"/>
    </source>
</evidence>
<dbReference type="HAMAP" id="MF_01139">
    <property type="entry name" value="ISPT"/>
    <property type="match status" value="1"/>
</dbReference>
<dbReference type="GO" id="GO:0045547">
    <property type="term" value="F:ditrans,polycis-polyprenyl diphosphate synthase [(2E,6E)-farnesyl diphosphate specific] activity"/>
    <property type="evidence" value="ECO:0007669"/>
    <property type="project" value="TreeGrafter"/>
</dbReference>
<feature type="binding site" evidence="2">
    <location>
        <begin position="79"/>
        <end position="81"/>
    </location>
    <ligand>
        <name>substrate</name>
    </ligand>
</feature>
<dbReference type="RefSeq" id="WP_071455131.1">
    <property type="nucleotide sequence ID" value="NZ_CP017675.1"/>
</dbReference>
<feature type="binding site" evidence="2">
    <location>
        <begin position="208"/>
        <end position="210"/>
    </location>
    <ligand>
        <name>substrate</name>
    </ligand>
</feature>
<dbReference type="SUPFAM" id="SSF64005">
    <property type="entry name" value="Undecaprenyl diphosphate synthase"/>
    <property type="match status" value="1"/>
</dbReference>
<dbReference type="GO" id="GO:0000287">
    <property type="term" value="F:magnesium ion binding"/>
    <property type="evidence" value="ECO:0007669"/>
    <property type="project" value="UniProtKB-UniRule"/>
</dbReference>
<accession>A0A1J0AFN3</accession>
<dbReference type="PANTHER" id="PTHR10291:SF0">
    <property type="entry name" value="DEHYDRODOLICHYL DIPHOSPHATE SYNTHASE 2"/>
    <property type="match status" value="1"/>
</dbReference>
<feature type="binding site" evidence="2">
    <location>
        <position position="39"/>
    </location>
    <ligand>
        <name>substrate</name>
    </ligand>
</feature>
<dbReference type="OrthoDB" id="4191603at2"/>
<dbReference type="CDD" id="cd00475">
    <property type="entry name" value="Cis_IPPS"/>
    <property type="match status" value="1"/>
</dbReference>
<dbReference type="EC" id="2.5.1.-" evidence="2"/>
<dbReference type="InterPro" id="IPR018520">
    <property type="entry name" value="UPP_synth-like_CS"/>
</dbReference>
<comment type="function">
    <text evidence="2">Catalyzes the condensation of isopentenyl diphosphate (IPP) with allylic pyrophosphates generating different type of terpenoids.</text>
</comment>
<feature type="binding site" evidence="2">
    <location>
        <position position="83"/>
    </location>
    <ligand>
        <name>substrate</name>
    </ligand>
</feature>